<protein>
    <submittedName>
        <fullName evidence="2">Unannotated protein</fullName>
    </submittedName>
</protein>
<dbReference type="NCBIfam" id="TIGR03936">
    <property type="entry name" value="sam_1_link_chp"/>
    <property type="match status" value="1"/>
</dbReference>
<feature type="domain" description="DUF2344" evidence="1">
    <location>
        <begin position="2"/>
        <end position="165"/>
    </location>
</feature>
<dbReference type="AlphaFoldDB" id="A0A6J6G5P3"/>
<dbReference type="InterPro" id="IPR018768">
    <property type="entry name" value="DUF2344"/>
</dbReference>
<sequence length="248" mass="27349">MKARISYAKLGKIRFTGHRDVARIWERTLRKAEIPVAMSTGFTPRIKMAFGLALPTGAESLVELLDVTFAEDSGLGVDDLDEVARRLDDSLPVGMSVTGVRECAASEASLQEDVVATTWLMAVDAPDVAARIDRVNASTEVWLDRERKGETRRDDIRSGILHLALISPENRDVLPPLWSGESRGDLIEAVLTTAGRGIRPTELIEALVPGSEPWNHLTRVLRINQWIEREGERVDVLTARPAHPTVCA</sequence>
<evidence type="ECO:0000259" key="1">
    <source>
        <dbReference type="Pfam" id="PF10105"/>
    </source>
</evidence>
<accession>A0A6J6G5P3</accession>
<dbReference type="Pfam" id="PF10105">
    <property type="entry name" value="DUF2344"/>
    <property type="match status" value="1"/>
</dbReference>
<name>A0A6J6G5P3_9ZZZZ</name>
<dbReference type="EMBL" id="CAEZTS010000244">
    <property type="protein sequence ID" value="CAB4596527.1"/>
    <property type="molecule type" value="Genomic_DNA"/>
</dbReference>
<reference evidence="2" key="1">
    <citation type="submission" date="2020-05" db="EMBL/GenBank/DDBJ databases">
        <authorList>
            <person name="Chiriac C."/>
            <person name="Salcher M."/>
            <person name="Ghai R."/>
            <person name="Kavagutti S V."/>
        </authorList>
    </citation>
    <scope>NUCLEOTIDE SEQUENCE</scope>
</reference>
<gene>
    <name evidence="2" type="ORF">UFOPK1722_01935</name>
</gene>
<evidence type="ECO:0000313" key="2">
    <source>
        <dbReference type="EMBL" id="CAB4596527.1"/>
    </source>
</evidence>
<proteinExistence type="predicted"/>
<organism evidence="2">
    <name type="scientific">freshwater metagenome</name>
    <dbReference type="NCBI Taxonomy" id="449393"/>
    <lineage>
        <taxon>unclassified sequences</taxon>
        <taxon>metagenomes</taxon>
        <taxon>ecological metagenomes</taxon>
    </lineage>
</organism>